<evidence type="ECO:0000313" key="1">
    <source>
        <dbReference type="EMBL" id="KAJ8971942.1"/>
    </source>
</evidence>
<protein>
    <submittedName>
        <fullName evidence="1">Uncharacterized protein</fullName>
    </submittedName>
</protein>
<accession>A0ABQ9J3Q5</accession>
<name>A0ABQ9J3Q5_9CUCU</name>
<dbReference type="EMBL" id="JAPWTJ010001415">
    <property type="protein sequence ID" value="KAJ8971942.1"/>
    <property type="molecule type" value="Genomic_DNA"/>
</dbReference>
<sequence length="78" mass="9253">MHFLHIQQYQDLFLRMVARLSIGLHAVSITTNFRILDSLLWFPIDPVRARIWAISSHREDLLEMENIDGIILKLTDYM</sequence>
<evidence type="ECO:0000313" key="2">
    <source>
        <dbReference type="Proteomes" id="UP001162164"/>
    </source>
</evidence>
<comment type="caution">
    <text evidence="1">The sequence shown here is derived from an EMBL/GenBank/DDBJ whole genome shotgun (WGS) entry which is preliminary data.</text>
</comment>
<reference evidence="1" key="1">
    <citation type="journal article" date="2023" name="Insect Mol. Biol.">
        <title>Genome sequencing provides insights into the evolution of gene families encoding plant cell wall-degrading enzymes in longhorned beetles.</title>
        <authorList>
            <person name="Shin N.R."/>
            <person name="Okamura Y."/>
            <person name="Kirsch R."/>
            <person name="Pauchet Y."/>
        </authorList>
    </citation>
    <scope>NUCLEOTIDE SEQUENCE</scope>
    <source>
        <strain evidence="1">MMC_N1</strain>
    </source>
</reference>
<keyword evidence="2" id="KW-1185">Reference proteome</keyword>
<proteinExistence type="predicted"/>
<organism evidence="1 2">
    <name type="scientific">Molorchus minor</name>
    <dbReference type="NCBI Taxonomy" id="1323400"/>
    <lineage>
        <taxon>Eukaryota</taxon>
        <taxon>Metazoa</taxon>
        <taxon>Ecdysozoa</taxon>
        <taxon>Arthropoda</taxon>
        <taxon>Hexapoda</taxon>
        <taxon>Insecta</taxon>
        <taxon>Pterygota</taxon>
        <taxon>Neoptera</taxon>
        <taxon>Endopterygota</taxon>
        <taxon>Coleoptera</taxon>
        <taxon>Polyphaga</taxon>
        <taxon>Cucujiformia</taxon>
        <taxon>Chrysomeloidea</taxon>
        <taxon>Cerambycidae</taxon>
        <taxon>Lamiinae</taxon>
        <taxon>Monochamini</taxon>
        <taxon>Molorchus</taxon>
    </lineage>
</organism>
<dbReference type="Proteomes" id="UP001162164">
    <property type="component" value="Unassembled WGS sequence"/>
</dbReference>
<gene>
    <name evidence="1" type="ORF">NQ317_013839</name>
</gene>